<feature type="transmembrane region" description="Helical" evidence="1">
    <location>
        <begin position="166"/>
        <end position="189"/>
    </location>
</feature>
<evidence type="ECO:0000313" key="2">
    <source>
        <dbReference type="EMBL" id="NEM90382.1"/>
    </source>
</evidence>
<keyword evidence="1" id="KW-1133">Transmembrane helix</keyword>
<organism evidence="2 3">
    <name type="scientific">Galbitalea soli</name>
    <dbReference type="NCBI Taxonomy" id="1268042"/>
    <lineage>
        <taxon>Bacteria</taxon>
        <taxon>Bacillati</taxon>
        <taxon>Actinomycetota</taxon>
        <taxon>Actinomycetes</taxon>
        <taxon>Micrococcales</taxon>
        <taxon>Microbacteriaceae</taxon>
        <taxon>Galbitalea</taxon>
    </lineage>
</organism>
<feature type="transmembrane region" description="Helical" evidence="1">
    <location>
        <begin position="195"/>
        <end position="221"/>
    </location>
</feature>
<gene>
    <name evidence="2" type="ORF">G3T37_03325</name>
</gene>
<protein>
    <submittedName>
        <fullName evidence="2">Uncharacterized protein</fullName>
    </submittedName>
</protein>
<feature type="transmembrane region" description="Helical" evidence="1">
    <location>
        <begin position="91"/>
        <end position="112"/>
    </location>
</feature>
<sequence>MSAVWIAAAVVTAVWMLALLAQLGDVATLFIDSRTARDRDVPGRIGRERVNQIFWVVPLVVVLALAIGVGVDRASLLIFGFGTTGLGSLLVLGIAVMVVAAGGLALAAVAVTDRHSYSALRRELRELEGDRLTDLQVAAFRARLSEVDARYRDRVRPRRVLLTRAGVVRVVPVVIGLALIAIASVAAAADPSSRYAGYVALSVFAPVVSAMFGALGVRLALSSNKAWARVYARQRVDILTILGALDRSSRKGVAGLGDRVARALQILREQQPQ</sequence>
<dbReference type="AlphaFoldDB" id="A0A7C9TQ04"/>
<dbReference type="EMBL" id="JAAGWZ010000001">
    <property type="protein sequence ID" value="NEM90382.1"/>
    <property type="molecule type" value="Genomic_DNA"/>
</dbReference>
<dbReference type="RefSeq" id="WP_163472038.1">
    <property type="nucleotide sequence ID" value="NZ_JAAGWZ010000001.1"/>
</dbReference>
<reference evidence="2 3" key="1">
    <citation type="journal article" date="2014" name="Int. J. Syst. Evol. Microbiol.">
        <title>Description of Galbitalea soli gen. nov., sp. nov., and Frondihabitans sucicola sp. nov.</title>
        <authorList>
            <person name="Kim S.J."/>
            <person name="Lim J.M."/>
            <person name="Ahn J.H."/>
            <person name="Weon H.Y."/>
            <person name="Hamada M."/>
            <person name="Suzuki K."/>
            <person name="Ahn T.Y."/>
            <person name="Kwon S.W."/>
        </authorList>
    </citation>
    <scope>NUCLEOTIDE SEQUENCE [LARGE SCALE GENOMIC DNA]</scope>
    <source>
        <strain evidence="2 3">NBRC 108727</strain>
    </source>
</reference>
<keyword evidence="3" id="KW-1185">Reference proteome</keyword>
<evidence type="ECO:0000256" key="1">
    <source>
        <dbReference type="SAM" id="Phobius"/>
    </source>
</evidence>
<accession>A0A7C9TQ04</accession>
<feature type="transmembrane region" description="Helical" evidence="1">
    <location>
        <begin position="6"/>
        <end position="31"/>
    </location>
</feature>
<dbReference type="Proteomes" id="UP000479756">
    <property type="component" value="Unassembled WGS sequence"/>
</dbReference>
<feature type="transmembrane region" description="Helical" evidence="1">
    <location>
        <begin position="52"/>
        <end position="71"/>
    </location>
</feature>
<comment type="caution">
    <text evidence="2">The sequence shown here is derived from an EMBL/GenBank/DDBJ whole genome shotgun (WGS) entry which is preliminary data.</text>
</comment>
<keyword evidence="1" id="KW-0812">Transmembrane</keyword>
<evidence type="ECO:0000313" key="3">
    <source>
        <dbReference type="Proteomes" id="UP000479756"/>
    </source>
</evidence>
<name>A0A7C9TQ04_9MICO</name>
<proteinExistence type="predicted"/>
<keyword evidence="1" id="KW-0472">Membrane</keyword>